<evidence type="ECO:0000313" key="2">
    <source>
        <dbReference type="EMBL" id="MBW0538926.1"/>
    </source>
</evidence>
<evidence type="ECO:0000313" key="3">
    <source>
        <dbReference type="Proteomes" id="UP000765509"/>
    </source>
</evidence>
<comment type="caution">
    <text evidence="2">The sequence shown here is derived from an EMBL/GenBank/DDBJ whole genome shotgun (WGS) entry which is preliminary data.</text>
</comment>
<keyword evidence="3" id="KW-1185">Reference proteome</keyword>
<proteinExistence type="predicted"/>
<gene>
    <name evidence="2" type="ORF">O181_078641</name>
</gene>
<feature type="region of interest" description="Disordered" evidence="1">
    <location>
        <begin position="28"/>
        <end position="114"/>
    </location>
</feature>
<sequence>MGFKWQSKFFFSSLTHFTSRNLTDLSPLCIKQKQPNPLQQDSPVPSLPRKKTPRQPTPGASCTQGLEDLFHKPSQTNEPPIPGPIPSSKPHEDVPACEPEPEVVPTQSMKDPLSCPTPPHSIIIIDDTPVGSPLPNPTTFPLCSPSLPVTSSPHSHNEACREFTDLKPTLITPRAIVHKSINRILLEQC</sequence>
<organism evidence="2 3">
    <name type="scientific">Austropuccinia psidii MF-1</name>
    <dbReference type="NCBI Taxonomy" id="1389203"/>
    <lineage>
        <taxon>Eukaryota</taxon>
        <taxon>Fungi</taxon>
        <taxon>Dikarya</taxon>
        <taxon>Basidiomycota</taxon>
        <taxon>Pucciniomycotina</taxon>
        <taxon>Pucciniomycetes</taxon>
        <taxon>Pucciniales</taxon>
        <taxon>Sphaerophragmiaceae</taxon>
        <taxon>Austropuccinia</taxon>
    </lineage>
</organism>
<dbReference type="EMBL" id="AVOT02043501">
    <property type="protein sequence ID" value="MBW0538926.1"/>
    <property type="molecule type" value="Genomic_DNA"/>
</dbReference>
<feature type="compositionally biased region" description="Polar residues" evidence="1">
    <location>
        <begin position="33"/>
        <end position="43"/>
    </location>
</feature>
<evidence type="ECO:0000256" key="1">
    <source>
        <dbReference type="SAM" id="MobiDB-lite"/>
    </source>
</evidence>
<name>A0A9Q3FKD7_9BASI</name>
<dbReference type="Proteomes" id="UP000765509">
    <property type="component" value="Unassembled WGS sequence"/>
</dbReference>
<accession>A0A9Q3FKD7</accession>
<protein>
    <submittedName>
        <fullName evidence="2">Uncharacterized protein</fullName>
    </submittedName>
</protein>
<dbReference type="AlphaFoldDB" id="A0A9Q3FKD7"/>
<reference evidence="2" key="1">
    <citation type="submission" date="2021-03" db="EMBL/GenBank/DDBJ databases">
        <title>Draft genome sequence of rust myrtle Austropuccinia psidii MF-1, a brazilian biotype.</title>
        <authorList>
            <person name="Quecine M.C."/>
            <person name="Pachon D.M.R."/>
            <person name="Bonatelli M.L."/>
            <person name="Correr F.H."/>
            <person name="Franceschini L.M."/>
            <person name="Leite T.F."/>
            <person name="Margarido G.R.A."/>
            <person name="Almeida C.A."/>
            <person name="Ferrarezi J.A."/>
            <person name="Labate C.A."/>
        </authorList>
    </citation>
    <scope>NUCLEOTIDE SEQUENCE</scope>
    <source>
        <strain evidence="2">MF-1</strain>
    </source>
</reference>